<dbReference type="PRINTS" id="PR00114">
    <property type="entry name" value="STPHPHTASE"/>
</dbReference>
<dbReference type="Pfam" id="PF00149">
    <property type="entry name" value="Metallophos"/>
    <property type="match status" value="1"/>
</dbReference>
<dbReference type="EMBL" id="WHVB01000004">
    <property type="protein sequence ID" value="KAF8483520.1"/>
    <property type="molecule type" value="Genomic_DNA"/>
</dbReference>
<dbReference type="GO" id="GO:0046872">
    <property type="term" value="F:metal ion binding"/>
    <property type="evidence" value="ECO:0007669"/>
    <property type="project" value="UniProtKB-KW"/>
</dbReference>
<evidence type="ECO:0000256" key="3">
    <source>
        <dbReference type="ARBA" id="ARBA00009905"/>
    </source>
</evidence>
<dbReference type="AlphaFoldDB" id="A0A9P5N0U0"/>
<dbReference type="InterPro" id="IPR043360">
    <property type="entry name" value="PP2B"/>
</dbReference>
<dbReference type="InterPro" id="IPR041751">
    <property type="entry name" value="MPP_PP2B"/>
</dbReference>
<dbReference type="PANTHER" id="PTHR45673">
    <property type="entry name" value="SERINE/THREONINE-PROTEIN PHOSPHATASE 2B CATALYTIC SUBUNIT 1-RELATED"/>
    <property type="match status" value="1"/>
</dbReference>
<dbReference type="GO" id="GO:0033192">
    <property type="term" value="F:calmodulin-dependent protein phosphatase activity"/>
    <property type="evidence" value="ECO:0007669"/>
    <property type="project" value="InterPro"/>
</dbReference>
<feature type="region of interest" description="Disordered" evidence="14">
    <location>
        <begin position="534"/>
        <end position="609"/>
    </location>
</feature>
<dbReference type="GO" id="GO:0005516">
    <property type="term" value="F:calmodulin binding"/>
    <property type="evidence" value="ECO:0007669"/>
    <property type="project" value="UniProtKB-KW"/>
</dbReference>
<keyword evidence="9" id="KW-0904">Protein phosphatase</keyword>
<comment type="caution">
    <text evidence="16">The sequence shown here is derived from an EMBL/GenBank/DDBJ whole genome shotgun (WGS) entry which is preliminary data.</text>
</comment>
<evidence type="ECO:0000256" key="10">
    <source>
        <dbReference type="ARBA" id="ARBA00023004"/>
    </source>
</evidence>
<keyword evidence="17" id="KW-1185">Reference proteome</keyword>
<comment type="similarity">
    <text evidence="3">Belongs to the PPP phosphatase family. PP-2B subfamily.</text>
</comment>
<reference evidence="16" key="1">
    <citation type="submission" date="2019-10" db="EMBL/GenBank/DDBJ databases">
        <authorList>
            <consortium name="DOE Joint Genome Institute"/>
            <person name="Kuo A."/>
            <person name="Miyauchi S."/>
            <person name="Kiss E."/>
            <person name="Drula E."/>
            <person name="Kohler A."/>
            <person name="Sanchez-Garcia M."/>
            <person name="Andreopoulos B."/>
            <person name="Barry K.W."/>
            <person name="Bonito G."/>
            <person name="Buee M."/>
            <person name="Carver A."/>
            <person name="Chen C."/>
            <person name="Cichocki N."/>
            <person name="Clum A."/>
            <person name="Culley D."/>
            <person name="Crous P.W."/>
            <person name="Fauchery L."/>
            <person name="Girlanda M."/>
            <person name="Hayes R."/>
            <person name="Keri Z."/>
            <person name="LaButti K."/>
            <person name="Lipzen A."/>
            <person name="Lombard V."/>
            <person name="Magnuson J."/>
            <person name="Maillard F."/>
            <person name="Morin E."/>
            <person name="Murat C."/>
            <person name="Nolan M."/>
            <person name="Ohm R."/>
            <person name="Pangilinan J."/>
            <person name="Pereira M."/>
            <person name="Perotto S."/>
            <person name="Peter M."/>
            <person name="Riley R."/>
            <person name="Sitrit Y."/>
            <person name="Stielow B."/>
            <person name="Szollosi G."/>
            <person name="Zifcakova L."/>
            <person name="Stursova M."/>
            <person name="Spatafora J.W."/>
            <person name="Tedersoo L."/>
            <person name="Vaario L.-M."/>
            <person name="Yamada A."/>
            <person name="Yan M."/>
            <person name="Wang P."/>
            <person name="Xu J."/>
            <person name="Bruns T."/>
            <person name="Baldrian P."/>
            <person name="Vilgalys R."/>
            <person name="Henrissat B."/>
            <person name="Grigoriev I.V."/>
            <person name="Hibbett D."/>
            <person name="Nagy L.G."/>
            <person name="Martin F.M."/>
        </authorList>
    </citation>
    <scope>NUCLEOTIDE SEQUENCE</scope>
    <source>
        <strain evidence="16">Prilba</strain>
    </source>
</reference>
<sequence>MVNRATHYKNAMNQIQERNKQGPSQVVDIQEDTHERQVKAVPQPPRLPPTDEQLWVIDQHGHRKPNADFLRDFFIREGRLTESQAVALLRQATDMLAKEPNVLKVKSPVTVVGDIHGQYYDLMKIFEVGGDLAGTNYLFLGDYVDRGSFGIECLLYLYSLKLWFPDRLFLIRGNHECRHLTEYFTFKRECLHKYNERVYDACIESFCALPVAGLLDGKFFCVHGGISPELNVVSDIDRVHRFMEPASSGLLCDLLWADPVPNFGHETEPSPHSSLIPRGQLWGHNTTRGCSFYFTYEAVIKFLQRNDLLGVIRGHEAQDAGYAMFRKTPTKKFPSVITVFSAPNYLDAYRNRGAILKYANKSITIRQYHARPHPYWLPNFMDAFTWSLPFVGAKIIEMLLAVLSVCSPEELEDDSFLEDDEADRAIIDEATSPEARAAIVARRQQIKNKIRAVGRMQVMFQHLREGSENASEFNVASVGSGPRDGIDALGVQGNQIRRYIHSFDDARRLDMDNERFPEFNLPASFPSVAVPSMRPRAQRPWGSGNTTPTGEGDVSHELSPGAGADVPGGWPMVPGEDLRQRRVGEGGGDERHTERVVERGRRATNRPGS</sequence>
<evidence type="ECO:0000259" key="15">
    <source>
        <dbReference type="PROSITE" id="PS00125"/>
    </source>
</evidence>
<reference evidence="16" key="2">
    <citation type="journal article" date="2020" name="Nat. Commun.">
        <title>Large-scale genome sequencing of mycorrhizal fungi provides insights into the early evolution of symbiotic traits.</title>
        <authorList>
            <person name="Miyauchi S."/>
            <person name="Kiss E."/>
            <person name="Kuo A."/>
            <person name="Drula E."/>
            <person name="Kohler A."/>
            <person name="Sanchez-Garcia M."/>
            <person name="Morin E."/>
            <person name="Andreopoulos B."/>
            <person name="Barry K.W."/>
            <person name="Bonito G."/>
            <person name="Buee M."/>
            <person name="Carver A."/>
            <person name="Chen C."/>
            <person name="Cichocki N."/>
            <person name="Clum A."/>
            <person name="Culley D."/>
            <person name="Crous P.W."/>
            <person name="Fauchery L."/>
            <person name="Girlanda M."/>
            <person name="Hayes R.D."/>
            <person name="Keri Z."/>
            <person name="LaButti K."/>
            <person name="Lipzen A."/>
            <person name="Lombard V."/>
            <person name="Magnuson J."/>
            <person name="Maillard F."/>
            <person name="Murat C."/>
            <person name="Nolan M."/>
            <person name="Ohm R.A."/>
            <person name="Pangilinan J."/>
            <person name="Pereira M.F."/>
            <person name="Perotto S."/>
            <person name="Peter M."/>
            <person name="Pfister S."/>
            <person name="Riley R."/>
            <person name="Sitrit Y."/>
            <person name="Stielow J.B."/>
            <person name="Szollosi G."/>
            <person name="Zifcakova L."/>
            <person name="Stursova M."/>
            <person name="Spatafora J.W."/>
            <person name="Tedersoo L."/>
            <person name="Vaario L.M."/>
            <person name="Yamada A."/>
            <person name="Yan M."/>
            <person name="Wang P."/>
            <person name="Xu J."/>
            <person name="Bruns T."/>
            <person name="Baldrian P."/>
            <person name="Vilgalys R."/>
            <person name="Dunand C."/>
            <person name="Henrissat B."/>
            <person name="Grigoriev I.V."/>
            <person name="Hibbett D."/>
            <person name="Nagy L.G."/>
            <person name="Martin F.M."/>
        </authorList>
    </citation>
    <scope>NUCLEOTIDE SEQUENCE</scope>
    <source>
        <strain evidence="16">Prilba</strain>
    </source>
</reference>
<evidence type="ECO:0000313" key="17">
    <source>
        <dbReference type="Proteomes" id="UP000759537"/>
    </source>
</evidence>
<organism evidence="16 17">
    <name type="scientific">Russula ochroleuca</name>
    <dbReference type="NCBI Taxonomy" id="152965"/>
    <lineage>
        <taxon>Eukaryota</taxon>
        <taxon>Fungi</taxon>
        <taxon>Dikarya</taxon>
        <taxon>Basidiomycota</taxon>
        <taxon>Agaricomycotina</taxon>
        <taxon>Agaricomycetes</taxon>
        <taxon>Russulales</taxon>
        <taxon>Russulaceae</taxon>
        <taxon>Russula</taxon>
    </lineage>
</organism>
<dbReference type="SUPFAM" id="SSF56300">
    <property type="entry name" value="Metallo-dependent phosphatases"/>
    <property type="match status" value="1"/>
</dbReference>
<evidence type="ECO:0000256" key="1">
    <source>
        <dbReference type="ARBA" id="ARBA00001947"/>
    </source>
</evidence>
<evidence type="ECO:0000256" key="4">
    <source>
        <dbReference type="ARBA" id="ARBA00011112"/>
    </source>
</evidence>
<evidence type="ECO:0000256" key="6">
    <source>
        <dbReference type="ARBA" id="ARBA00022801"/>
    </source>
</evidence>
<dbReference type="SMART" id="SM00156">
    <property type="entry name" value="PP2Ac"/>
    <property type="match status" value="1"/>
</dbReference>
<keyword evidence="7" id="KW-0862">Zinc</keyword>
<dbReference type="InterPro" id="IPR004843">
    <property type="entry name" value="Calcineurin-like_PHP"/>
</dbReference>
<dbReference type="CDD" id="cd07416">
    <property type="entry name" value="MPP_PP2B"/>
    <property type="match status" value="1"/>
</dbReference>
<dbReference type="Gene3D" id="3.60.21.10">
    <property type="match status" value="1"/>
</dbReference>
<comment type="subunit">
    <text evidence="4">Composed of two components (A and B), the A component is the catalytic subunit and the B component confers calcium sensitivity.</text>
</comment>
<dbReference type="Proteomes" id="UP000759537">
    <property type="component" value="Unassembled WGS sequence"/>
</dbReference>
<accession>A0A9P5N0U0</accession>
<name>A0A9P5N0U0_9AGAM</name>
<evidence type="ECO:0000313" key="16">
    <source>
        <dbReference type="EMBL" id="KAF8483520.1"/>
    </source>
</evidence>
<comment type="catalytic activity">
    <reaction evidence="12 13">
        <text>O-phospho-L-threonyl-[protein] + H2O = L-threonyl-[protein] + phosphate</text>
        <dbReference type="Rhea" id="RHEA:47004"/>
        <dbReference type="Rhea" id="RHEA-COMP:11060"/>
        <dbReference type="Rhea" id="RHEA-COMP:11605"/>
        <dbReference type="ChEBI" id="CHEBI:15377"/>
        <dbReference type="ChEBI" id="CHEBI:30013"/>
        <dbReference type="ChEBI" id="CHEBI:43474"/>
        <dbReference type="ChEBI" id="CHEBI:61977"/>
        <dbReference type="EC" id="3.1.3.16"/>
    </reaction>
</comment>
<keyword evidence="8" id="KW-0112">Calmodulin-binding</keyword>
<dbReference type="InterPro" id="IPR029052">
    <property type="entry name" value="Metallo-depent_PP-like"/>
</dbReference>
<evidence type="ECO:0000256" key="2">
    <source>
        <dbReference type="ARBA" id="ARBA00001965"/>
    </source>
</evidence>
<evidence type="ECO:0000256" key="11">
    <source>
        <dbReference type="ARBA" id="ARBA00047761"/>
    </source>
</evidence>
<comment type="cofactor">
    <cofactor evidence="2">
        <name>Fe(3+)</name>
        <dbReference type="ChEBI" id="CHEBI:29034"/>
    </cofactor>
</comment>
<dbReference type="EC" id="3.1.3.16" evidence="13"/>
<proteinExistence type="inferred from homology"/>
<protein>
    <recommendedName>
        <fullName evidence="13">Serine/threonine-protein phosphatase</fullName>
        <ecNumber evidence="13">3.1.3.16</ecNumber>
    </recommendedName>
</protein>
<gene>
    <name evidence="16" type="ORF">DFH94DRAFT_818922</name>
</gene>
<comment type="catalytic activity">
    <reaction evidence="11">
        <text>O-phospho-L-seryl-[protein] + H2O = L-seryl-[protein] + phosphate</text>
        <dbReference type="Rhea" id="RHEA:20629"/>
        <dbReference type="Rhea" id="RHEA-COMP:9863"/>
        <dbReference type="Rhea" id="RHEA-COMP:11604"/>
        <dbReference type="ChEBI" id="CHEBI:15377"/>
        <dbReference type="ChEBI" id="CHEBI:29999"/>
        <dbReference type="ChEBI" id="CHEBI:43474"/>
        <dbReference type="ChEBI" id="CHEBI:83421"/>
        <dbReference type="EC" id="3.1.3.16"/>
    </reaction>
</comment>
<dbReference type="PROSITE" id="PS00125">
    <property type="entry name" value="SER_THR_PHOSPHATASE"/>
    <property type="match status" value="1"/>
</dbReference>
<keyword evidence="5" id="KW-0479">Metal-binding</keyword>
<evidence type="ECO:0000256" key="12">
    <source>
        <dbReference type="ARBA" id="ARBA00048336"/>
    </source>
</evidence>
<evidence type="ECO:0000256" key="8">
    <source>
        <dbReference type="ARBA" id="ARBA00022860"/>
    </source>
</evidence>
<evidence type="ECO:0000256" key="14">
    <source>
        <dbReference type="SAM" id="MobiDB-lite"/>
    </source>
</evidence>
<keyword evidence="10" id="KW-0408">Iron</keyword>
<keyword evidence="6 13" id="KW-0378">Hydrolase</keyword>
<dbReference type="OrthoDB" id="5593063at2759"/>
<feature type="domain" description="Serine/threonine specific protein phosphatases" evidence="15">
    <location>
        <begin position="171"/>
        <end position="176"/>
    </location>
</feature>
<comment type="cofactor">
    <cofactor evidence="1">
        <name>Zn(2+)</name>
        <dbReference type="ChEBI" id="CHEBI:29105"/>
    </cofactor>
</comment>
<evidence type="ECO:0000256" key="5">
    <source>
        <dbReference type="ARBA" id="ARBA00022723"/>
    </source>
</evidence>
<dbReference type="InterPro" id="IPR006186">
    <property type="entry name" value="Ser/Thr-sp_prot-phosphatase"/>
</dbReference>
<evidence type="ECO:0000256" key="7">
    <source>
        <dbReference type="ARBA" id="ARBA00022833"/>
    </source>
</evidence>
<feature type="compositionally biased region" description="Basic and acidic residues" evidence="14">
    <location>
        <begin position="576"/>
        <end position="601"/>
    </location>
</feature>
<dbReference type="GO" id="GO:0097720">
    <property type="term" value="P:calcineurin-mediated signaling"/>
    <property type="evidence" value="ECO:0007669"/>
    <property type="project" value="InterPro"/>
</dbReference>
<evidence type="ECO:0000256" key="13">
    <source>
        <dbReference type="RuleBase" id="RU004273"/>
    </source>
</evidence>
<evidence type="ECO:0000256" key="9">
    <source>
        <dbReference type="ARBA" id="ARBA00022912"/>
    </source>
</evidence>